<evidence type="ECO:0000259" key="1">
    <source>
        <dbReference type="Pfam" id="PF12697"/>
    </source>
</evidence>
<protein>
    <submittedName>
        <fullName evidence="2">Alpha/beta fold hydrolase</fullName>
    </submittedName>
</protein>
<dbReference type="Gene3D" id="3.40.50.1820">
    <property type="entry name" value="alpha/beta hydrolase"/>
    <property type="match status" value="1"/>
</dbReference>
<dbReference type="RefSeq" id="WP_315880338.1">
    <property type="nucleotide sequence ID" value="NZ_JAWCTQ010000039.1"/>
</dbReference>
<dbReference type="Proteomes" id="UP001250181">
    <property type="component" value="Unassembled WGS sequence"/>
</dbReference>
<keyword evidence="2" id="KW-0378">Hydrolase</keyword>
<dbReference type="InterPro" id="IPR029058">
    <property type="entry name" value="AB_hydrolase_fold"/>
</dbReference>
<evidence type="ECO:0000313" key="2">
    <source>
        <dbReference type="EMBL" id="MDT9685294.1"/>
    </source>
</evidence>
<reference evidence="2 3" key="1">
    <citation type="submission" date="2023-09" db="EMBL/GenBank/DDBJ databases">
        <title>Streptomyces sp. nov.: A antagonism against Alternaria gaisen Producing Streptochlin, Isolated from Tamarix root soil.</title>
        <authorList>
            <person name="Chen Y."/>
        </authorList>
    </citation>
    <scope>NUCLEOTIDE SEQUENCE [LARGE SCALE GENOMIC DNA]</scope>
    <source>
        <strain evidence="2 3">TRM76323</strain>
    </source>
</reference>
<gene>
    <name evidence="2" type="ORF">RND61_24995</name>
</gene>
<dbReference type="Pfam" id="PF12697">
    <property type="entry name" value="Abhydrolase_6"/>
    <property type="match status" value="1"/>
</dbReference>
<feature type="domain" description="AB hydrolase-1" evidence="1">
    <location>
        <begin position="39"/>
        <end position="262"/>
    </location>
</feature>
<dbReference type="SUPFAM" id="SSF53474">
    <property type="entry name" value="alpha/beta-Hydrolases"/>
    <property type="match status" value="1"/>
</dbReference>
<sequence length="329" mass="34331">MPPTPPPRAAVRVALDAGGLTLSGLLAEPADEPRGTVFALHGGGMSAGYFDGRAHPSVSLLALGARLGFTVLAVDRPGYGASAPHLPDGADRVEQADLIRAAFADFAARHALGDGVLLLGHSFGGQVALTAAARGFHERLVGLDLSGCGHRYASGPTPEGCPVDGPRDPRSTWGPPSLYPPGTLAAGVDLMCDPPAVEAAEAARWPRDFPAVAARTTVPVRLTFAEHEACWRHDAEALAELTAHFTAAERVQVARQPAAGHRISLGWAAAAYHRRALTFFEDLLARVPRPVPSGMDGYPAGRHPWATATGEEREGTAGARVPYGARLAL</sequence>
<comment type="caution">
    <text evidence="2">The sequence shown here is derived from an EMBL/GenBank/DDBJ whole genome shotgun (WGS) entry which is preliminary data.</text>
</comment>
<proteinExistence type="predicted"/>
<accession>A0ABU3QS23</accession>
<dbReference type="InterPro" id="IPR000073">
    <property type="entry name" value="AB_hydrolase_1"/>
</dbReference>
<dbReference type="EMBL" id="JAWCTQ010000039">
    <property type="protein sequence ID" value="MDT9685294.1"/>
    <property type="molecule type" value="Genomic_DNA"/>
</dbReference>
<keyword evidence="3" id="KW-1185">Reference proteome</keyword>
<organism evidence="2 3">
    <name type="scientific">Streptomyces tamarix</name>
    <dbReference type="NCBI Taxonomy" id="3078565"/>
    <lineage>
        <taxon>Bacteria</taxon>
        <taxon>Bacillati</taxon>
        <taxon>Actinomycetota</taxon>
        <taxon>Actinomycetes</taxon>
        <taxon>Kitasatosporales</taxon>
        <taxon>Streptomycetaceae</taxon>
        <taxon>Streptomyces</taxon>
    </lineage>
</organism>
<dbReference type="GO" id="GO:0016787">
    <property type="term" value="F:hydrolase activity"/>
    <property type="evidence" value="ECO:0007669"/>
    <property type="project" value="UniProtKB-KW"/>
</dbReference>
<dbReference type="PRINTS" id="PR00111">
    <property type="entry name" value="ABHYDROLASE"/>
</dbReference>
<name>A0ABU3QS23_9ACTN</name>
<evidence type="ECO:0000313" key="3">
    <source>
        <dbReference type="Proteomes" id="UP001250181"/>
    </source>
</evidence>